<evidence type="ECO:0000256" key="1">
    <source>
        <dbReference type="SAM" id="Phobius"/>
    </source>
</evidence>
<name>A0ABY1HYI7_9ACTO</name>
<keyword evidence="1" id="KW-0472">Membrane</keyword>
<sequence length="90" mass="9789">MLLRWFLRARFPFTLAVCIAFLMNLNELAELGTAGIVNIIIRVAGVVVILGGEVALRRHLAQEGIKLPSSTVAPWSIFRSRASSSPRGGN</sequence>
<accession>A0ABY1HYI7</accession>
<organism evidence="2 3">
    <name type="scientific">Actinomyces denticolens</name>
    <dbReference type="NCBI Taxonomy" id="52767"/>
    <lineage>
        <taxon>Bacteria</taxon>
        <taxon>Bacillati</taxon>
        <taxon>Actinomycetota</taxon>
        <taxon>Actinomycetes</taxon>
        <taxon>Actinomycetales</taxon>
        <taxon>Actinomycetaceae</taxon>
        <taxon>Actinomyces</taxon>
    </lineage>
</organism>
<feature type="transmembrane region" description="Helical" evidence="1">
    <location>
        <begin position="31"/>
        <end position="56"/>
    </location>
</feature>
<proteinExistence type="predicted"/>
<keyword evidence="1" id="KW-0812">Transmembrane</keyword>
<comment type="caution">
    <text evidence="2">The sequence shown here is derived from an EMBL/GenBank/DDBJ whole genome shotgun (WGS) entry which is preliminary data.</text>
</comment>
<protein>
    <submittedName>
        <fullName evidence="2">Uncharacterized protein</fullName>
    </submittedName>
</protein>
<keyword evidence="1" id="KW-1133">Transmembrane helix</keyword>
<keyword evidence="3" id="KW-1185">Reference proteome</keyword>
<dbReference type="EMBL" id="FQYL01000001">
    <property type="protein sequence ID" value="SHI31596.1"/>
    <property type="molecule type" value="Genomic_DNA"/>
</dbReference>
<reference evidence="2 3" key="1">
    <citation type="submission" date="2016-11" db="EMBL/GenBank/DDBJ databases">
        <authorList>
            <person name="Varghese N."/>
            <person name="Submissions S."/>
        </authorList>
    </citation>
    <scope>NUCLEOTIDE SEQUENCE [LARGE SCALE GENOMIC DNA]</scope>
    <source>
        <strain evidence="2 3">PA</strain>
    </source>
</reference>
<gene>
    <name evidence="2" type="ORF">SAMN05216246_101204</name>
</gene>
<evidence type="ECO:0000313" key="3">
    <source>
        <dbReference type="Proteomes" id="UP000184390"/>
    </source>
</evidence>
<feature type="transmembrane region" description="Helical" evidence="1">
    <location>
        <begin position="7"/>
        <end position="25"/>
    </location>
</feature>
<evidence type="ECO:0000313" key="2">
    <source>
        <dbReference type="EMBL" id="SHI31596.1"/>
    </source>
</evidence>
<dbReference type="Proteomes" id="UP000184390">
    <property type="component" value="Unassembled WGS sequence"/>
</dbReference>